<gene>
    <name evidence="2" type="ORF">NIK97_12095</name>
</gene>
<dbReference type="EMBL" id="CP099968">
    <property type="protein sequence ID" value="UWL62286.1"/>
    <property type="molecule type" value="Genomic_DNA"/>
</dbReference>
<dbReference type="Gene3D" id="3.40.50.1010">
    <property type="entry name" value="5'-nuclease"/>
    <property type="match status" value="1"/>
</dbReference>
<dbReference type="Pfam" id="PF01936">
    <property type="entry name" value="NYN"/>
    <property type="match status" value="1"/>
</dbReference>
<accession>A0ABY5UG76</accession>
<keyword evidence="3" id="KW-1185">Reference proteome</keyword>
<dbReference type="RefSeq" id="WP_253126158.1">
    <property type="nucleotide sequence ID" value="NZ_CP099968.1"/>
</dbReference>
<reference evidence="2" key="1">
    <citation type="submission" date="2022-06" db="EMBL/GenBank/DDBJ databases">
        <title>Complete Genome Sequence of Deoxynivalenol-bioadsorption Ochrobactrum pseudintermedium ASAG-D25.</title>
        <authorList>
            <person name="Wang N."/>
        </authorList>
    </citation>
    <scope>NUCLEOTIDE SEQUENCE</scope>
    <source>
        <strain evidence="2">ASAG-D25</strain>
    </source>
</reference>
<dbReference type="Proteomes" id="UP001058739">
    <property type="component" value="Chromosome 02"/>
</dbReference>
<evidence type="ECO:0000313" key="2">
    <source>
        <dbReference type="EMBL" id="UWL62286.1"/>
    </source>
</evidence>
<name>A0ABY5UG76_9HYPH</name>
<feature type="domain" description="NYN" evidence="1">
    <location>
        <begin position="3"/>
        <end position="167"/>
    </location>
</feature>
<proteinExistence type="predicted"/>
<evidence type="ECO:0000313" key="3">
    <source>
        <dbReference type="Proteomes" id="UP001058739"/>
    </source>
</evidence>
<organism evidence="2 3">
    <name type="scientific">Brucella pseudintermedia</name>
    <dbReference type="NCBI Taxonomy" id="370111"/>
    <lineage>
        <taxon>Bacteria</taxon>
        <taxon>Pseudomonadati</taxon>
        <taxon>Pseudomonadota</taxon>
        <taxon>Alphaproteobacteria</taxon>
        <taxon>Hyphomicrobiales</taxon>
        <taxon>Brucellaceae</taxon>
        <taxon>Brucella/Ochrobactrum group</taxon>
        <taxon>Brucella</taxon>
    </lineage>
</organism>
<dbReference type="InterPro" id="IPR021139">
    <property type="entry name" value="NYN"/>
</dbReference>
<protein>
    <submittedName>
        <fullName evidence="2">NYN domain-containing protein</fullName>
    </submittedName>
</protein>
<sequence length="285" mass="31394">MGRVAVFVDAGYLFAQGSVSLTENKVPRVNLSLAARSVVEEIRNLASETCSNCDLLRIYWYDGVITGTPISADQAAIADLDDTKLRLGFINSHGQQKGVDSLIVTDMIELARQKAISDAILLSGDEDVRIGVQIAQNYGVRVHLLGIHPARGSQSRTLRQEADTTHEWDAETVRKFLTVRSEPDVDEVLECQTKAKPAPAKSSASEPIDLGAFHELRTVVNGIVDALTAPDISSIESYWKSERGVPAEFDKKLLGVSRDKLGRNCERDEIRFLRATFSELVKKKI</sequence>
<evidence type="ECO:0000259" key="1">
    <source>
        <dbReference type="Pfam" id="PF01936"/>
    </source>
</evidence>